<dbReference type="InterPro" id="IPR027558">
    <property type="entry name" value="Pre_pil_HX9DG_C"/>
</dbReference>
<dbReference type="OrthoDB" id="241541at2"/>
<dbReference type="SUPFAM" id="SSF54523">
    <property type="entry name" value="Pili subunits"/>
    <property type="match status" value="1"/>
</dbReference>
<keyword evidence="1" id="KW-0812">Transmembrane</keyword>
<dbReference type="Gene3D" id="3.30.700.10">
    <property type="entry name" value="Glycoprotein, Type 4 Pilin"/>
    <property type="match status" value="1"/>
</dbReference>
<proteinExistence type="predicted"/>
<dbReference type="NCBIfam" id="TIGR02532">
    <property type="entry name" value="IV_pilin_GFxxxE"/>
    <property type="match status" value="1"/>
</dbReference>
<dbReference type="KEGG" id="pbs:Plabr_0267"/>
<dbReference type="Proteomes" id="UP000006860">
    <property type="component" value="Chromosome"/>
</dbReference>
<dbReference type="EMBL" id="CP002546">
    <property type="protein sequence ID" value="ADY57896.1"/>
    <property type="molecule type" value="Genomic_DNA"/>
</dbReference>
<dbReference type="InterPro" id="IPR011453">
    <property type="entry name" value="DUF1559"/>
</dbReference>
<feature type="domain" description="DUF1559" evidence="2">
    <location>
        <begin position="35"/>
        <end position="326"/>
    </location>
</feature>
<dbReference type="RefSeq" id="WP_013626640.1">
    <property type="nucleotide sequence ID" value="NC_015174.1"/>
</dbReference>
<gene>
    <name evidence="3" type="ordered locus">Plabr_0267</name>
</gene>
<protein>
    <recommendedName>
        <fullName evidence="2">DUF1559 domain-containing protein</fullName>
    </recommendedName>
</protein>
<evidence type="ECO:0000313" key="3">
    <source>
        <dbReference type="EMBL" id="ADY57896.1"/>
    </source>
</evidence>
<organism evidence="3 4">
    <name type="scientific">Rubinisphaera brasiliensis (strain ATCC 49424 / DSM 5305 / JCM 21570 / IAM 15109 / NBRC 103401 / IFAM 1448)</name>
    <name type="common">Planctomyces brasiliensis</name>
    <dbReference type="NCBI Taxonomy" id="756272"/>
    <lineage>
        <taxon>Bacteria</taxon>
        <taxon>Pseudomonadati</taxon>
        <taxon>Planctomycetota</taxon>
        <taxon>Planctomycetia</taxon>
        <taxon>Planctomycetales</taxon>
        <taxon>Planctomycetaceae</taxon>
        <taxon>Rubinisphaera</taxon>
    </lineage>
</organism>
<dbReference type="HOGENOM" id="CLU_041661_0_0_0"/>
<evidence type="ECO:0000313" key="4">
    <source>
        <dbReference type="Proteomes" id="UP000006860"/>
    </source>
</evidence>
<keyword evidence="1" id="KW-1133">Transmembrane helix</keyword>
<dbReference type="InterPro" id="IPR012902">
    <property type="entry name" value="N_methyl_site"/>
</dbReference>
<evidence type="ECO:0000256" key="1">
    <source>
        <dbReference type="SAM" id="Phobius"/>
    </source>
</evidence>
<dbReference type="Pfam" id="PF07596">
    <property type="entry name" value="SBP_bac_10"/>
    <property type="match status" value="1"/>
</dbReference>
<evidence type="ECO:0000259" key="2">
    <source>
        <dbReference type="Pfam" id="PF07596"/>
    </source>
</evidence>
<keyword evidence="1" id="KW-0472">Membrane</keyword>
<dbReference type="NCBIfam" id="TIGR04294">
    <property type="entry name" value="pre_pil_HX9DG"/>
    <property type="match status" value="1"/>
</dbReference>
<feature type="transmembrane region" description="Helical" evidence="1">
    <location>
        <begin position="12"/>
        <end position="34"/>
    </location>
</feature>
<reference evidence="4" key="1">
    <citation type="submission" date="2011-02" db="EMBL/GenBank/DDBJ databases">
        <title>The complete genome of Planctomyces brasiliensis DSM 5305.</title>
        <authorList>
            <person name="Lucas S."/>
            <person name="Copeland A."/>
            <person name="Lapidus A."/>
            <person name="Bruce D."/>
            <person name="Goodwin L."/>
            <person name="Pitluck S."/>
            <person name="Kyrpides N."/>
            <person name="Mavromatis K."/>
            <person name="Pagani I."/>
            <person name="Ivanova N."/>
            <person name="Ovchinnikova G."/>
            <person name="Lu M."/>
            <person name="Detter J.C."/>
            <person name="Han C."/>
            <person name="Land M."/>
            <person name="Hauser L."/>
            <person name="Markowitz V."/>
            <person name="Cheng J.-F."/>
            <person name="Hugenholtz P."/>
            <person name="Woyke T."/>
            <person name="Wu D."/>
            <person name="Tindall B."/>
            <person name="Pomrenke H.G."/>
            <person name="Brambilla E."/>
            <person name="Klenk H.-P."/>
            <person name="Eisen J.A."/>
        </authorList>
    </citation>
    <scope>NUCLEOTIDE SEQUENCE [LARGE SCALE GENOMIC DNA]</scope>
    <source>
        <strain evidence="4">ATCC 49424 / DSM 5305 / JCM 21570 / NBRC 103401 / IFAM 1448</strain>
    </source>
</reference>
<dbReference type="eggNOG" id="COG2165">
    <property type="taxonomic scope" value="Bacteria"/>
</dbReference>
<accession>F0SPJ2</accession>
<dbReference type="PANTHER" id="PTHR30093:SF2">
    <property type="entry name" value="TYPE II SECRETION SYSTEM PROTEIN H"/>
    <property type="match status" value="1"/>
</dbReference>
<keyword evidence="4" id="KW-1185">Reference proteome</keyword>
<dbReference type="Pfam" id="PF07963">
    <property type="entry name" value="N_methyl"/>
    <property type="match status" value="1"/>
</dbReference>
<dbReference type="InterPro" id="IPR045584">
    <property type="entry name" value="Pilin-like"/>
</dbReference>
<dbReference type="PANTHER" id="PTHR30093">
    <property type="entry name" value="GENERAL SECRETION PATHWAY PROTEIN G"/>
    <property type="match status" value="1"/>
</dbReference>
<sequence length="362" mass="37739">MLQRSRRRLGFTLIELLVVIAIIAILVALLLPAVQQAREAARRSSCKNNLKQMGLALHNYHDVYNTLPFRSGGSGSCTTVSTTIGNRRNGNCSRRSGFASILPYVEQSALFDAIEAGDSSIPISPGGPGGWEGWSVWSNAVIPGFLCPSDPGFNVSDARSNSYVFCVGDNAGGINGSNVRGLFGRNTKTRFRDITDGLSNTIAMSEHVRAEFGVTTTGNRARIIEGIANGVTPLTPANCDAQVVNGQWAASVSVKAKHGNSLWDGQAERCAFNTILAPNSPSCSSGTNGNADNTTAILTASSQHKGGAQVLMADGSVRFISENIDAGDANASPPGGGSGSQTPYGVWGSLGTRGGGEVVGEF</sequence>
<name>F0SPJ2_RUBBR</name>
<dbReference type="STRING" id="756272.Plabr_0267"/>
<dbReference type="AlphaFoldDB" id="F0SPJ2"/>